<keyword evidence="2" id="KW-1185">Reference proteome</keyword>
<evidence type="ECO:0000313" key="1">
    <source>
        <dbReference type="EMBL" id="KAJ7757466.1"/>
    </source>
</evidence>
<reference evidence="1" key="1">
    <citation type="submission" date="2023-03" db="EMBL/GenBank/DDBJ databases">
        <title>Massive genome expansion in bonnet fungi (Mycena s.s.) driven by repeated elements and novel gene families across ecological guilds.</title>
        <authorList>
            <consortium name="Lawrence Berkeley National Laboratory"/>
            <person name="Harder C.B."/>
            <person name="Miyauchi S."/>
            <person name="Viragh M."/>
            <person name="Kuo A."/>
            <person name="Thoen E."/>
            <person name="Andreopoulos B."/>
            <person name="Lu D."/>
            <person name="Skrede I."/>
            <person name="Drula E."/>
            <person name="Henrissat B."/>
            <person name="Morin E."/>
            <person name="Kohler A."/>
            <person name="Barry K."/>
            <person name="LaButti K."/>
            <person name="Morin E."/>
            <person name="Salamov A."/>
            <person name="Lipzen A."/>
            <person name="Mereny Z."/>
            <person name="Hegedus B."/>
            <person name="Baldrian P."/>
            <person name="Stursova M."/>
            <person name="Weitz H."/>
            <person name="Taylor A."/>
            <person name="Grigoriev I.V."/>
            <person name="Nagy L.G."/>
            <person name="Martin F."/>
            <person name="Kauserud H."/>
        </authorList>
    </citation>
    <scope>NUCLEOTIDE SEQUENCE</scope>
    <source>
        <strain evidence="1">CBHHK182m</strain>
    </source>
</reference>
<dbReference type="AlphaFoldDB" id="A0AAD7NEM0"/>
<accession>A0AAD7NEM0</accession>
<protein>
    <submittedName>
        <fullName evidence="1">Uncharacterized protein</fullName>
    </submittedName>
</protein>
<evidence type="ECO:0000313" key="2">
    <source>
        <dbReference type="Proteomes" id="UP001215598"/>
    </source>
</evidence>
<name>A0AAD7NEM0_9AGAR</name>
<comment type="caution">
    <text evidence="1">The sequence shown here is derived from an EMBL/GenBank/DDBJ whole genome shotgun (WGS) entry which is preliminary data.</text>
</comment>
<gene>
    <name evidence="1" type="ORF">B0H16DRAFT_665180</name>
</gene>
<organism evidence="1 2">
    <name type="scientific">Mycena metata</name>
    <dbReference type="NCBI Taxonomy" id="1033252"/>
    <lineage>
        <taxon>Eukaryota</taxon>
        <taxon>Fungi</taxon>
        <taxon>Dikarya</taxon>
        <taxon>Basidiomycota</taxon>
        <taxon>Agaricomycotina</taxon>
        <taxon>Agaricomycetes</taxon>
        <taxon>Agaricomycetidae</taxon>
        <taxon>Agaricales</taxon>
        <taxon>Marasmiineae</taxon>
        <taxon>Mycenaceae</taxon>
        <taxon>Mycena</taxon>
    </lineage>
</organism>
<proteinExistence type="predicted"/>
<dbReference type="Proteomes" id="UP001215598">
    <property type="component" value="Unassembled WGS sequence"/>
</dbReference>
<sequence>MYTRCIPEVAESISNLSNMLKYMALGILPGSRFFCTTLRQALITLEIKLPSTAENHIMALDALAENGKFTADADALTGRWNGPASILAKLGYYLTDPERPHHVAVLSAGMGMRYMCRVESSKEETLLLLAPRIKYTDPRLYPLLLLPMLNPDRFLKPFVPITPFVRSRRPITLPPASSSSARSPRTGISCSVHPSHFLLPPPCSQMTSFSTKCLEAHVKRMCSSGPWATPRLS</sequence>
<dbReference type="EMBL" id="JARKIB010000044">
    <property type="protein sequence ID" value="KAJ7757466.1"/>
    <property type="molecule type" value="Genomic_DNA"/>
</dbReference>